<keyword evidence="1" id="KW-0812">Transmembrane</keyword>
<gene>
    <name evidence="2" type="ORF">A3D55_01480</name>
</gene>
<dbReference type="AlphaFoldDB" id="A0A1F6BMZ2"/>
<sequence>MLTSPLNDRRGFTLAEMLIAITVLVLIVITISGIFVLNQNVFRTTNTKAELLQNARTATDTMGREIRQAVELVTTLPTDDSNPAEIAHELEFEDGHTSSQVQYIRYYLDGTDLKRQVKVYYFSTNPSIYVHWDDVDPFGGPESTTIDDRLMAEFFSQLDFFGSKNITIRMALEKNERTIDFQTIINPRNI</sequence>
<evidence type="ECO:0000313" key="2">
    <source>
        <dbReference type="EMBL" id="OGG38213.1"/>
    </source>
</evidence>
<reference evidence="2 3" key="1">
    <citation type="journal article" date="2016" name="Nat. Commun.">
        <title>Thousands of microbial genomes shed light on interconnected biogeochemical processes in an aquifer system.</title>
        <authorList>
            <person name="Anantharaman K."/>
            <person name="Brown C.T."/>
            <person name="Hug L.A."/>
            <person name="Sharon I."/>
            <person name="Castelle C.J."/>
            <person name="Probst A.J."/>
            <person name="Thomas B.C."/>
            <person name="Singh A."/>
            <person name="Wilkins M.J."/>
            <person name="Karaoz U."/>
            <person name="Brodie E.L."/>
            <person name="Williams K.H."/>
            <person name="Hubbard S.S."/>
            <person name="Banfield J.F."/>
        </authorList>
    </citation>
    <scope>NUCLEOTIDE SEQUENCE [LARGE SCALE GENOMIC DNA]</scope>
</reference>
<accession>A0A1F6BMZ2</accession>
<dbReference type="STRING" id="1798470.A3D55_01480"/>
<evidence type="ECO:0000256" key="1">
    <source>
        <dbReference type="SAM" id="Phobius"/>
    </source>
</evidence>
<name>A0A1F6BMZ2_9BACT</name>
<organism evidence="2 3">
    <name type="scientific">Candidatus Jorgensenbacteria bacterium RIFCSPHIGHO2_02_FULL_45_20</name>
    <dbReference type="NCBI Taxonomy" id="1798470"/>
    <lineage>
        <taxon>Bacteria</taxon>
        <taxon>Candidatus Joergenseniibacteriota</taxon>
    </lineage>
</organism>
<proteinExistence type="predicted"/>
<dbReference type="Proteomes" id="UP000178825">
    <property type="component" value="Unassembled WGS sequence"/>
</dbReference>
<protein>
    <recommendedName>
        <fullName evidence="4">Type II secretion system protein J</fullName>
    </recommendedName>
</protein>
<evidence type="ECO:0000313" key="3">
    <source>
        <dbReference type="Proteomes" id="UP000178825"/>
    </source>
</evidence>
<dbReference type="EMBL" id="MFKJ01000029">
    <property type="protein sequence ID" value="OGG38213.1"/>
    <property type="molecule type" value="Genomic_DNA"/>
</dbReference>
<dbReference type="NCBIfam" id="TIGR02532">
    <property type="entry name" value="IV_pilin_GFxxxE"/>
    <property type="match status" value="1"/>
</dbReference>
<dbReference type="InterPro" id="IPR012902">
    <property type="entry name" value="N_methyl_site"/>
</dbReference>
<evidence type="ECO:0008006" key="4">
    <source>
        <dbReference type="Google" id="ProtNLM"/>
    </source>
</evidence>
<keyword evidence="1" id="KW-0472">Membrane</keyword>
<keyword evidence="1" id="KW-1133">Transmembrane helix</keyword>
<dbReference type="Pfam" id="PF07963">
    <property type="entry name" value="N_methyl"/>
    <property type="match status" value="1"/>
</dbReference>
<feature type="transmembrane region" description="Helical" evidence="1">
    <location>
        <begin position="12"/>
        <end position="37"/>
    </location>
</feature>
<comment type="caution">
    <text evidence="2">The sequence shown here is derived from an EMBL/GenBank/DDBJ whole genome shotgun (WGS) entry which is preliminary data.</text>
</comment>